<dbReference type="Pfam" id="PF02893">
    <property type="entry name" value="GRAM"/>
    <property type="match status" value="1"/>
</dbReference>
<feature type="non-terminal residue" evidence="4">
    <location>
        <position position="1"/>
    </location>
</feature>
<dbReference type="STRING" id="623744.A0A553RER2"/>
<evidence type="ECO:0000259" key="3">
    <source>
        <dbReference type="SMART" id="SM00568"/>
    </source>
</evidence>
<feature type="compositionally biased region" description="Basic and acidic residues" evidence="1">
    <location>
        <begin position="106"/>
        <end position="116"/>
    </location>
</feature>
<evidence type="ECO:0000256" key="1">
    <source>
        <dbReference type="SAM" id="MobiDB-lite"/>
    </source>
</evidence>
<dbReference type="EMBL" id="SRMA01024300">
    <property type="protein sequence ID" value="TRZ00681.1"/>
    <property type="molecule type" value="Genomic_DNA"/>
</dbReference>
<proteinExistence type="predicted"/>
<dbReference type="InterPro" id="IPR052633">
    <property type="entry name" value="GRAM_domain_protein_2B"/>
</dbReference>
<accession>A0A553RER2</accession>
<dbReference type="InterPro" id="IPR004182">
    <property type="entry name" value="GRAM"/>
</dbReference>
<organism evidence="4 5">
    <name type="scientific">Danionella cerebrum</name>
    <dbReference type="NCBI Taxonomy" id="2873325"/>
    <lineage>
        <taxon>Eukaryota</taxon>
        <taxon>Metazoa</taxon>
        <taxon>Chordata</taxon>
        <taxon>Craniata</taxon>
        <taxon>Vertebrata</taxon>
        <taxon>Euteleostomi</taxon>
        <taxon>Actinopterygii</taxon>
        <taxon>Neopterygii</taxon>
        <taxon>Teleostei</taxon>
        <taxon>Ostariophysi</taxon>
        <taxon>Cypriniformes</taxon>
        <taxon>Danionidae</taxon>
        <taxon>Danioninae</taxon>
        <taxon>Danionella</taxon>
    </lineage>
</organism>
<reference evidence="4 5" key="1">
    <citation type="journal article" date="2019" name="Sci. Data">
        <title>Hybrid genome assembly and annotation of Danionella translucida.</title>
        <authorList>
            <person name="Kadobianskyi M."/>
            <person name="Schulze L."/>
            <person name="Schuelke M."/>
            <person name="Judkewitz B."/>
        </authorList>
    </citation>
    <scope>NUCLEOTIDE SEQUENCE [LARGE SCALE GENOMIC DNA]</scope>
    <source>
        <strain evidence="4 5">Bolton</strain>
    </source>
</reference>
<keyword evidence="2" id="KW-0472">Membrane</keyword>
<name>A0A553RER2_9TELE</name>
<keyword evidence="2" id="KW-0812">Transmembrane</keyword>
<sequence>SLKCSNAVGGVCGYGRGLYYIAEHLHRSSQQTLNRQQSIMASKRVLRRFSLDSSSYPLEYSAAAVTSKNIMRRSSESRGFQSPEEGYTQMLQLLENNSSASCRSSTIREDSSDRSEGNVLLQNGLRQQSRIFHKLFPEIPNHEELEHVFSCALQKEVIYHGKMFMTRQHLCFHSTVLLKETRVVIPMSSVQSVKKKHTAKIVPNALEVTTGNGSKYLFVSLLNRDACFKSLQTFSPQLQEAIGSRKSSTENTPDLEIDCISFQSSFDENSENHSFHFSESTLNNSKTIQSEGLNESTLLNTSRKISQGPPELHGTVSWFSGLWIRPTAGDSRSLNYVLLCYLLLALLLLLSSGYLSLRLVALEQQMRILAALSDGTNSEQ</sequence>
<dbReference type="Gene3D" id="2.30.29.30">
    <property type="entry name" value="Pleckstrin-homology domain (PH domain)/Phosphotyrosine-binding domain (PTB)"/>
    <property type="match status" value="1"/>
</dbReference>
<keyword evidence="5" id="KW-1185">Reference proteome</keyword>
<feature type="transmembrane region" description="Helical" evidence="2">
    <location>
        <begin position="336"/>
        <end position="357"/>
    </location>
</feature>
<protein>
    <recommendedName>
        <fullName evidence="3">GRAM domain-containing protein</fullName>
    </recommendedName>
</protein>
<feature type="region of interest" description="Disordered" evidence="1">
    <location>
        <begin position="98"/>
        <end position="117"/>
    </location>
</feature>
<dbReference type="Proteomes" id="UP000316079">
    <property type="component" value="Unassembled WGS sequence"/>
</dbReference>
<dbReference type="SMART" id="SM00568">
    <property type="entry name" value="GRAM"/>
    <property type="match status" value="1"/>
</dbReference>
<comment type="caution">
    <text evidence="4">The sequence shown here is derived from an EMBL/GenBank/DDBJ whole genome shotgun (WGS) entry which is preliminary data.</text>
</comment>
<dbReference type="OrthoDB" id="2162691at2759"/>
<dbReference type="PANTHER" id="PTHR46645:SF1">
    <property type="entry name" value="GRAM DOMAIN-CONTAINING PROTEIN"/>
    <property type="match status" value="1"/>
</dbReference>
<dbReference type="CDD" id="cd13220">
    <property type="entry name" value="PH-GRAM_GRAMDC"/>
    <property type="match status" value="1"/>
</dbReference>
<evidence type="ECO:0000313" key="5">
    <source>
        <dbReference type="Proteomes" id="UP000316079"/>
    </source>
</evidence>
<dbReference type="InterPro" id="IPR011993">
    <property type="entry name" value="PH-like_dom_sf"/>
</dbReference>
<gene>
    <name evidence="4" type="ORF">DNTS_012310</name>
</gene>
<dbReference type="AlphaFoldDB" id="A0A553RER2"/>
<feature type="domain" description="GRAM" evidence="3">
    <location>
        <begin position="130"/>
        <end position="197"/>
    </location>
</feature>
<keyword evidence="2" id="KW-1133">Transmembrane helix</keyword>
<evidence type="ECO:0000256" key="2">
    <source>
        <dbReference type="SAM" id="Phobius"/>
    </source>
</evidence>
<evidence type="ECO:0000313" key="4">
    <source>
        <dbReference type="EMBL" id="TRZ00681.1"/>
    </source>
</evidence>
<dbReference type="PANTHER" id="PTHR46645">
    <property type="entry name" value="GRAM DOMAIN-CONTAINING PROTEIN 2B-RELATED"/>
    <property type="match status" value="1"/>
</dbReference>